<evidence type="ECO:0000256" key="5">
    <source>
        <dbReference type="ARBA" id="ARBA00023295"/>
    </source>
</evidence>
<dbReference type="Gene3D" id="3.40.50.720">
    <property type="entry name" value="NAD(P)-binding Rossmann-like Domain"/>
    <property type="match status" value="1"/>
</dbReference>
<dbReference type="Gene3D" id="3.30.360.10">
    <property type="entry name" value="Dihydrodipicolinate Reductase, domain 2"/>
    <property type="match status" value="1"/>
</dbReference>
<feature type="domain" description="Gfo/Idh/MocA-like oxidoreductase N-terminal" evidence="6">
    <location>
        <begin position="4"/>
        <end position="125"/>
    </location>
</feature>
<evidence type="ECO:0000313" key="9">
    <source>
        <dbReference type="Proteomes" id="UP000806542"/>
    </source>
</evidence>
<dbReference type="InterPro" id="IPR036291">
    <property type="entry name" value="NAD(P)-bd_dom_sf"/>
</dbReference>
<dbReference type="Pfam" id="PF21252">
    <property type="entry name" value="Glyco_hydro_109_C"/>
    <property type="match status" value="1"/>
</dbReference>
<keyword evidence="4" id="KW-0520">NAD</keyword>
<keyword evidence="5" id="KW-0326">Glycosidase</keyword>
<organism evidence="8 9">
    <name type="scientific">Ructibacterium gallinarum</name>
    <dbReference type="NCBI Taxonomy" id="2779355"/>
    <lineage>
        <taxon>Bacteria</taxon>
        <taxon>Bacillati</taxon>
        <taxon>Bacillota</taxon>
        <taxon>Clostridia</taxon>
        <taxon>Eubacteriales</taxon>
        <taxon>Oscillospiraceae</taxon>
        <taxon>Ructibacterium</taxon>
    </lineage>
</organism>
<dbReference type="Proteomes" id="UP000806542">
    <property type="component" value="Unassembled WGS sequence"/>
</dbReference>
<keyword evidence="3" id="KW-0378">Hydrolase</keyword>
<dbReference type="InterPro" id="IPR050463">
    <property type="entry name" value="Gfo/Idh/MocA_oxidrdct_glycsds"/>
</dbReference>
<comment type="caution">
    <text evidence="8">The sequence shown here is derived from an EMBL/GenBank/DDBJ whole genome shotgun (WGS) entry which is preliminary data.</text>
</comment>
<evidence type="ECO:0000313" key="8">
    <source>
        <dbReference type="EMBL" id="MBE5040593.1"/>
    </source>
</evidence>
<feature type="domain" description="Glycosyl hydrolase 109 C-terminal" evidence="7">
    <location>
        <begin position="138"/>
        <end position="305"/>
    </location>
</feature>
<evidence type="ECO:0000256" key="1">
    <source>
        <dbReference type="ARBA" id="ARBA00001911"/>
    </source>
</evidence>
<evidence type="ECO:0000256" key="4">
    <source>
        <dbReference type="ARBA" id="ARBA00023027"/>
    </source>
</evidence>
<gene>
    <name evidence="8" type="ORF">INF28_08980</name>
</gene>
<comment type="similarity">
    <text evidence="2">Belongs to the Gfo/Idh/MocA family. Glycosyl hydrolase 109 subfamily.</text>
</comment>
<dbReference type="Pfam" id="PF01408">
    <property type="entry name" value="GFO_IDH_MocA"/>
    <property type="match status" value="1"/>
</dbReference>
<dbReference type="RefSeq" id="WP_226393144.1">
    <property type="nucleotide sequence ID" value="NZ_JADCKB010000018.1"/>
</dbReference>
<dbReference type="PANTHER" id="PTHR43818:SF1">
    <property type="entry name" value="GLYCOSYL HYDROLASE FAMILY 109 PROTEIN"/>
    <property type="match status" value="1"/>
</dbReference>
<dbReference type="GO" id="GO:0000166">
    <property type="term" value="F:nucleotide binding"/>
    <property type="evidence" value="ECO:0007669"/>
    <property type="project" value="InterPro"/>
</dbReference>
<accession>A0A9D5LYX6</accession>
<evidence type="ECO:0000259" key="6">
    <source>
        <dbReference type="Pfam" id="PF01408"/>
    </source>
</evidence>
<evidence type="ECO:0000256" key="2">
    <source>
        <dbReference type="ARBA" id="ARBA00009329"/>
    </source>
</evidence>
<proteinExistence type="inferred from homology"/>
<sequence>MEKIRVGIIGLGCRGFDLMRDIILANRKAEVTLVCDCYQDRVEKAVEEVKKQSGKAPEQFLDYQKALNKNIVDAVLISTSWQTHIPIAIKAMRAGIAVAMEVGNAYSIQQCWDLVRAWEETHTPFMFMENCCFGRRELMILNMVQKSVLGEIVHCAGGYHHDLRHEITFGWENRHYRLDNYLLRNCENYPTHELGPIAKILNINHGNRMLTLTSTASKSAGLHEYVIQKRPNDTQLLNRSFRQGDIVSTTIQCAGGETIALTLDTCLPRYYSRGFTVRGTKGMYEEQTDSIFLTDQDEEFDYNWKEQFGNAEKYCEKYEHPIWQKYLKEGIQGGHDGMDWLIFGDFFDRLLNNQPMDIDVYDAAAWMCIGCLTENSIATGSMPVTIPDFTNGAWMTR</sequence>
<dbReference type="SUPFAM" id="SSF51735">
    <property type="entry name" value="NAD(P)-binding Rossmann-fold domains"/>
    <property type="match status" value="1"/>
</dbReference>
<name>A0A9D5LYX6_9FIRM</name>
<dbReference type="AlphaFoldDB" id="A0A9D5LYX6"/>
<protein>
    <submittedName>
        <fullName evidence="8">Gfo/Idh/MocA family oxidoreductase</fullName>
    </submittedName>
</protein>
<evidence type="ECO:0000256" key="3">
    <source>
        <dbReference type="ARBA" id="ARBA00022801"/>
    </source>
</evidence>
<evidence type="ECO:0000259" key="7">
    <source>
        <dbReference type="Pfam" id="PF21252"/>
    </source>
</evidence>
<dbReference type="GO" id="GO:0016798">
    <property type="term" value="F:hydrolase activity, acting on glycosyl bonds"/>
    <property type="evidence" value="ECO:0007669"/>
    <property type="project" value="UniProtKB-KW"/>
</dbReference>
<reference evidence="8" key="1">
    <citation type="submission" date="2020-10" db="EMBL/GenBank/DDBJ databases">
        <title>ChiBAC.</title>
        <authorList>
            <person name="Zenner C."/>
            <person name="Hitch T.C.A."/>
            <person name="Clavel T."/>
        </authorList>
    </citation>
    <scope>NUCLEOTIDE SEQUENCE</scope>
    <source>
        <strain evidence="8">DSM 107454</strain>
    </source>
</reference>
<dbReference type="EMBL" id="JADCKB010000018">
    <property type="protein sequence ID" value="MBE5040593.1"/>
    <property type="molecule type" value="Genomic_DNA"/>
</dbReference>
<keyword evidence="9" id="KW-1185">Reference proteome</keyword>
<comment type="cofactor">
    <cofactor evidence="1">
        <name>NAD(+)</name>
        <dbReference type="ChEBI" id="CHEBI:57540"/>
    </cofactor>
</comment>
<dbReference type="PANTHER" id="PTHR43818">
    <property type="entry name" value="BCDNA.GH03377"/>
    <property type="match status" value="1"/>
</dbReference>
<dbReference type="InterPro" id="IPR000683">
    <property type="entry name" value="Gfo/Idh/MocA-like_OxRdtase_N"/>
</dbReference>
<dbReference type="InterPro" id="IPR049303">
    <property type="entry name" value="Glyco_hydro_109_C"/>
</dbReference>